<evidence type="ECO:0000313" key="1">
    <source>
        <dbReference type="EMBL" id="CAA7386978.1"/>
    </source>
</evidence>
<keyword evidence="2" id="KW-1185">Reference proteome</keyword>
<gene>
    <name evidence="1" type="ORF">CHRY9393_01279</name>
</gene>
<reference evidence="1 2" key="1">
    <citation type="submission" date="2020-01" db="EMBL/GenBank/DDBJ databases">
        <authorList>
            <person name="Rodrigo-Torres L."/>
            <person name="Arahal R. D."/>
            <person name="Lucena T."/>
        </authorList>
    </citation>
    <scope>NUCLEOTIDE SEQUENCE [LARGE SCALE GENOMIC DNA]</scope>
    <source>
        <strain evidence="1 2">CECT 9393</strain>
    </source>
</reference>
<evidence type="ECO:0000313" key="2">
    <source>
        <dbReference type="Proteomes" id="UP000445309"/>
    </source>
</evidence>
<name>A0A6N4XM68_9FLAO</name>
<proteinExistence type="predicted"/>
<dbReference type="Proteomes" id="UP000445309">
    <property type="component" value="Unassembled WGS sequence"/>
</dbReference>
<dbReference type="AlphaFoldDB" id="A0A6N4XM68"/>
<dbReference type="EMBL" id="CACVBY010000021">
    <property type="protein sequence ID" value="CAA7386978.1"/>
    <property type="molecule type" value="Genomic_DNA"/>
</dbReference>
<sequence length="47" mass="5499">MKNTETAQHTEHLQDIHFQRQMQKKLDVLIVKSRLLSNVKPSNTAKL</sequence>
<protein>
    <submittedName>
        <fullName evidence="1">Uncharacterized protein</fullName>
    </submittedName>
</protein>
<accession>A0A6N4XM68</accession>
<organism evidence="1 2">
    <name type="scientific">Chryseobacterium fistulae</name>
    <dbReference type="NCBI Taxonomy" id="2675058"/>
    <lineage>
        <taxon>Bacteria</taxon>
        <taxon>Pseudomonadati</taxon>
        <taxon>Bacteroidota</taxon>
        <taxon>Flavobacteriia</taxon>
        <taxon>Flavobacteriales</taxon>
        <taxon>Weeksellaceae</taxon>
        <taxon>Chryseobacterium group</taxon>
        <taxon>Chryseobacterium</taxon>
    </lineage>
</organism>